<name>A0A0D1DUT7_MYCMD</name>
<dbReference type="VEuPathDB" id="FungiDB:UMAG_04593"/>
<dbReference type="GeneID" id="23564729"/>
<feature type="region of interest" description="Disordered" evidence="1">
    <location>
        <begin position="45"/>
        <end position="73"/>
    </location>
</feature>
<dbReference type="AlphaFoldDB" id="A0A0D1DUT7"/>
<dbReference type="RefSeq" id="XP_011390897.1">
    <property type="nucleotide sequence ID" value="XM_011392595.1"/>
</dbReference>
<sequence length="235" mass="25522">MAFRITLPRNASKHISSYGSVLDRFMVSHAPTLAASQKASLPAASSSASTSSTSSNTANPASLFEPSKSSSTGFWAPPKYSLRRQAKLVKEAALTGQLSLLPDGPKTARIAQRLHRLRKSHAFEQTAAEYQYIPKDLAATMPVRPASLSERAVKPNQRVSRSEREAALSAARLQVKDVGPYAGRAKVFKGSRVDKDKLRRAESVTSKLAGMKQTIDEWQSAQTEAKTKLKPGLPF</sequence>
<dbReference type="InParanoid" id="A0A0D1DUT7"/>
<dbReference type="GO" id="GO:0003735">
    <property type="term" value="F:structural constituent of ribosome"/>
    <property type="evidence" value="ECO:0000318"/>
    <property type="project" value="GO_Central"/>
</dbReference>
<evidence type="ECO:0000313" key="3">
    <source>
        <dbReference type="EMBL" id="KIS67496.1"/>
    </source>
</evidence>
<dbReference type="GO" id="GO:0005762">
    <property type="term" value="C:mitochondrial large ribosomal subunit"/>
    <property type="evidence" value="ECO:0000318"/>
    <property type="project" value="GO_Central"/>
</dbReference>
<dbReference type="KEGG" id="uma:UMAG_04593"/>
<dbReference type="eggNOG" id="ENOG502SQV6">
    <property type="taxonomic scope" value="Eukaryota"/>
</dbReference>
<dbReference type="Pfam" id="PF18126">
    <property type="entry name" value="Mitoc_mL59"/>
    <property type="match status" value="1"/>
</dbReference>
<organism evidence="3 4">
    <name type="scientific">Mycosarcoma maydis</name>
    <name type="common">Corn smut fungus</name>
    <name type="synonym">Ustilago maydis</name>
    <dbReference type="NCBI Taxonomy" id="5270"/>
    <lineage>
        <taxon>Eukaryota</taxon>
        <taxon>Fungi</taxon>
        <taxon>Dikarya</taxon>
        <taxon>Basidiomycota</taxon>
        <taxon>Ustilaginomycotina</taxon>
        <taxon>Ustilaginomycetes</taxon>
        <taxon>Ustilaginales</taxon>
        <taxon>Ustilaginaceae</taxon>
        <taxon>Mycosarcoma</taxon>
    </lineage>
</organism>
<reference evidence="3 4" key="1">
    <citation type="journal article" date="2006" name="Nature">
        <title>Insights from the genome of the biotrophic fungal plant pathogen Ustilago maydis.</title>
        <authorList>
            <person name="Kamper J."/>
            <person name="Kahmann R."/>
            <person name="Bolker M."/>
            <person name="Ma L.J."/>
            <person name="Brefort T."/>
            <person name="Saville B.J."/>
            <person name="Banuett F."/>
            <person name="Kronstad J.W."/>
            <person name="Gold S.E."/>
            <person name="Muller O."/>
            <person name="Perlin M.H."/>
            <person name="Wosten H.A."/>
            <person name="de Vries R."/>
            <person name="Ruiz-Herrera J."/>
            <person name="Reynaga-Pena C.G."/>
            <person name="Snetselaar K."/>
            <person name="McCann M."/>
            <person name="Perez-Martin J."/>
            <person name="Feldbrugge M."/>
            <person name="Basse C.W."/>
            <person name="Steinberg G."/>
            <person name="Ibeas J.I."/>
            <person name="Holloman W."/>
            <person name="Guzman P."/>
            <person name="Farman M."/>
            <person name="Stajich J.E."/>
            <person name="Sentandreu R."/>
            <person name="Gonzalez-Prieto J.M."/>
            <person name="Kennell J.C."/>
            <person name="Molina L."/>
            <person name="Schirawski J."/>
            <person name="Mendoza-Mendoza A."/>
            <person name="Greilinger D."/>
            <person name="Munch K."/>
            <person name="Rossel N."/>
            <person name="Scherer M."/>
            <person name="Vranes M."/>
            <person name="Ladendorf O."/>
            <person name="Vincon V."/>
            <person name="Fuchs U."/>
            <person name="Sandrock B."/>
            <person name="Meng S."/>
            <person name="Ho E.C."/>
            <person name="Cahill M.J."/>
            <person name="Boyce K.J."/>
            <person name="Klose J."/>
            <person name="Klosterman S.J."/>
            <person name="Deelstra H.J."/>
            <person name="Ortiz-Castellanos L."/>
            <person name="Li W."/>
            <person name="Sanchez-Alonso P."/>
            <person name="Schreier P.H."/>
            <person name="Hauser-Hahn I."/>
            <person name="Vaupel M."/>
            <person name="Koopmann E."/>
            <person name="Friedrich G."/>
            <person name="Voss H."/>
            <person name="Schluter T."/>
            <person name="Margolis J."/>
            <person name="Platt D."/>
            <person name="Swimmer C."/>
            <person name="Gnirke A."/>
            <person name="Chen F."/>
            <person name="Vysotskaia V."/>
            <person name="Mannhaupt G."/>
            <person name="Guldener U."/>
            <person name="Munsterkotter M."/>
            <person name="Haase D."/>
            <person name="Oesterheld M."/>
            <person name="Mewes H.W."/>
            <person name="Mauceli E.W."/>
            <person name="DeCaprio D."/>
            <person name="Wade C.M."/>
            <person name="Butler J."/>
            <person name="Young S."/>
            <person name="Jaffe D.B."/>
            <person name="Calvo S."/>
            <person name="Nusbaum C."/>
            <person name="Galagan J."/>
            <person name="Birren B.W."/>
        </authorList>
    </citation>
    <scope>NUCLEOTIDE SEQUENCE [LARGE SCALE GENOMIC DNA]</scope>
    <source>
        <strain evidence="4">DSM 14603 / FGSC 9021 / UM521</strain>
    </source>
</reference>
<keyword evidence="4" id="KW-1185">Reference proteome</keyword>
<dbReference type="Proteomes" id="UP000000561">
    <property type="component" value="Chromosome 13"/>
</dbReference>
<dbReference type="OMA" id="CWAPPKY"/>
<evidence type="ECO:0000313" key="4">
    <source>
        <dbReference type="Proteomes" id="UP000000561"/>
    </source>
</evidence>
<feature type="domain" description="Large ribosomal subunit protein mL59" evidence="2">
    <location>
        <begin position="39"/>
        <end position="219"/>
    </location>
</feature>
<dbReference type="OrthoDB" id="18529at2759"/>
<dbReference type="EMBL" id="CM003152">
    <property type="protein sequence ID" value="KIS67496.1"/>
    <property type="molecule type" value="Genomic_DNA"/>
</dbReference>
<dbReference type="InterPro" id="IPR040922">
    <property type="entry name" value="Ribosomal_mL59_dom"/>
</dbReference>
<protein>
    <recommendedName>
        <fullName evidence="2">Large ribosomal subunit protein mL59 domain-containing protein</fullName>
    </recommendedName>
</protein>
<dbReference type="PANTHER" id="PTHR28041">
    <property type="entry name" value="54S RIBOSOMAL PROTEIN L25, MITOCHONDRIAL"/>
    <property type="match status" value="1"/>
</dbReference>
<evidence type="ECO:0000259" key="2">
    <source>
        <dbReference type="Pfam" id="PF18126"/>
    </source>
</evidence>
<proteinExistence type="predicted"/>
<feature type="compositionally biased region" description="Low complexity" evidence="1">
    <location>
        <begin position="45"/>
        <end position="63"/>
    </location>
</feature>
<gene>
    <name evidence="3" type="ORF">UMAG_04593</name>
</gene>
<dbReference type="PANTHER" id="PTHR28041:SF1">
    <property type="entry name" value="LARGE RIBOSOMAL SUBUNIT PROTEIN ML59"/>
    <property type="match status" value="1"/>
</dbReference>
<evidence type="ECO:0000256" key="1">
    <source>
        <dbReference type="SAM" id="MobiDB-lite"/>
    </source>
</evidence>
<accession>A0A0D1DUT7</accession>
<dbReference type="STRING" id="237631.A0A0D1DUT7"/>
<dbReference type="InterPro" id="IPR037507">
    <property type="entry name" value="Ribosomal_mL59"/>
</dbReference>